<dbReference type="InParanoid" id="A0A6J1W721"/>
<accession>A0A6J1W721</accession>
<dbReference type="GeneID" id="113509372"/>
<evidence type="ECO:0000256" key="1">
    <source>
        <dbReference type="SAM" id="Phobius"/>
    </source>
</evidence>
<protein>
    <submittedName>
        <fullName evidence="3">Uncharacterized protein LOC113509372</fullName>
    </submittedName>
</protein>
<dbReference type="AlphaFoldDB" id="A0A6J1W721"/>
<keyword evidence="1" id="KW-0812">Transmembrane</keyword>
<gene>
    <name evidence="3" type="primary">LOC113509372</name>
</gene>
<reference evidence="3" key="1">
    <citation type="submission" date="2025-08" db="UniProtKB">
        <authorList>
            <consortium name="RefSeq"/>
        </authorList>
    </citation>
    <scope>IDENTIFICATION</scope>
    <source>
        <tissue evidence="3">Whole larvae</tissue>
    </source>
</reference>
<keyword evidence="2" id="KW-1185">Reference proteome</keyword>
<evidence type="ECO:0000313" key="2">
    <source>
        <dbReference type="Proteomes" id="UP001652740"/>
    </source>
</evidence>
<keyword evidence="1" id="KW-1133">Transmembrane helix</keyword>
<sequence length="499" mass="58298">MKSAHKPGVTMRKYYQLILVIVCFVSIVTLLIYRHEYYRLRYVLEVLNFFGKPGLSEIEFCGPGFNATMLSEILRNSSMEVRETPPLFQEIDDSFYSYSSFLQSYQKYEKLTQTHAHNIDTIVIGKASVRPNFRCNIWLENVSKPKAGRFTFKIVSEPINDFCLYIFHCSLSKNIGKPKGVSFYMNNYNINPIHAPINRVIEVNTKRKPRERSSIRFVNNIEPAICVIPNKVPLVSRDSFIEFLVFHHMMGVNSFTIYDSMISEDIIRRLNLLPSDITQWTIQFFPLNYPFVFAKSYEIVHNAIELDCLFRHFKFDKDESNKASHAIVMSWDEFLVPRVHTNMKAILDDFDPTRKTRTVEVKPLLFCLNQYDDDNAEIGYPTVMKKTHYYMLSEELKSIYIRNLDTMTNYDDIFDLDSSSKIVPLDILGVHKYTECRDPKAYHPSGAGYNETQMQVFQHKFEGAMLKFGQSLVSNKIYRLYTSGQIWEKTPSDNVRDML</sequence>
<organism evidence="2 3">
    <name type="scientific">Galleria mellonella</name>
    <name type="common">Greater wax moth</name>
    <dbReference type="NCBI Taxonomy" id="7137"/>
    <lineage>
        <taxon>Eukaryota</taxon>
        <taxon>Metazoa</taxon>
        <taxon>Ecdysozoa</taxon>
        <taxon>Arthropoda</taxon>
        <taxon>Hexapoda</taxon>
        <taxon>Insecta</taxon>
        <taxon>Pterygota</taxon>
        <taxon>Neoptera</taxon>
        <taxon>Endopterygota</taxon>
        <taxon>Lepidoptera</taxon>
        <taxon>Glossata</taxon>
        <taxon>Ditrysia</taxon>
        <taxon>Pyraloidea</taxon>
        <taxon>Pyralidae</taxon>
        <taxon>Galleriinae</taxon>
        <taxon>Galleria</taxon>
    </lineage>
</organism>
<dbReference type="Proteomes" id="UP001652740">
    <property type="component" value="Unplaced"/>
</dbReference>
<dbReference type="KEGG" id="gmw:113509372"/>
<dbReference type="RefSeq" id="XP_026748492.2">
    <property type="nucleotide sequence ID" value="XM_026892691.3"/>
</dbReference>
<evidence type="ECO:0000313" key="3">
    <source>
        <dbReference type="RefSeq" id="XP_026748492.2"/>
    </source>
</evidence>
<proteinExistence type="predicted"/>
<feature type="transmembrane region" description="Helical" evidence="1">
    <location>
        <begin position="14"/>
        <end position="33"/>
    </location>
</feature>
<keyword evidence="1" id="KW-0472">Membrane</keyword>
<name>A0A6J1W721_GALME</name>